<evidence type="ECO:0000259" key="3">
    <source>
        <dbReference type="Pfam" id="PF10342"/>
    </source>
</evidence>
<protein>
    <recommendedName>
        <fullName evidence="3">Yeast cell wall synthesis Kre9/Knh1-like N-terminal domain-containing protein</fullName>
    </recommendedName>
</protein>
<feature type="domain" description="Yeast cell wall synthesis Kre9/Knh1-like N-terminal" evidence="3">
    <location>
        <begin position="7"/>
        <end position="99"/>
    </location>
</feature>
<gene>
    <name evidence="4" type="ORF">IE81DRAFT_276293</name>
</gene>
<sequence length="127" mass="13773">SAAEPSSPGPNDVFKAGDQCTTQWSPASGNKWKKMTISLMTGTNQHMTKLEDIATNIDGTTQTSFSWTCPEVEPYSAIYFYQFTDSDGANPTWCTRFTIASADGSTVPPPNDKQPEGDSIPWGEGKL</sequence>
<evidence type="ECO:0000256" key="2">
    <source>
        <dbReference type="SAM" id="MobiDB-lite"/>
    </source>
</evidence>
<dbReference type="Pfam" id="PF10342">
    <property type="entry name" value="Kre9_KNH"/>
    <property type="match status" value="1"/>
</dbReference>
<organism evidence="4 5">
    <name type="scientific">Ceraceosorus guamensis</name>
    <dbReference type="NCBI Taxonomy" id="1522189"/>
    <lineage>
        <taxon>Eukaryota</taxon>
        <taxon>Fungi</taxon>
        <taxon>Dikarya</taxon>
        <taxon>Basidiomycota</taxon>
        <taxon>Ustilaginomycotina</taxon>
        <taxon>Exobasidiomycetes</taxon>
        <taxon>Ceraceosorales</taxon>
        <taxon>Ceraceosoraceae</taxon>
        <taxon>Ceraceosorus</taxon>
    </lineage>
</organism>
<dbReference type="PANTHER" id="PTHR40633:SF1">
    <property type="entry name" value="GPI ANCHORED SERINE-THREONINE RICH PROTEIN (AFU_ORTHOLOGUE AFUA_1G03630)"/>
    <property type="match status" value="1"/>
</dbReference>
<name>A0A316WBD0_9BASI</name>
<keyword evidence="1" id="KW-0732">Signal</keyword>
<evidence type="ECO:0000256" key="1">
    <source>
        <dbReference type="ARBA" id="ARBA00022729"/>
    </source>
</evidence>
<keyword evidence="5" id="KW-1185">Reference proteome</keyword>
<dbReference type="GeneID" id="37033336"/>
<reference evidence="4 5" key="1">
    <citation type="journal article" date="2018" name="Mol. Biol. Evol.">
        <title>Broad Genomic Sampling Reveals a Smut Pathogenic Ancestry of the Fungal Clade Ustilaginomycotina.</title>
        <authorList>
            <person name="Kijpornyongpan T."/>
            <person name="Mondo S.J."/>
            <person name="Barry K."/>
            <person name="Sandor L."/>
            <person name="Lee J."/>
            <person name="Lipzen A."/>
            <person name="Pangilinan J."/>
            <person name="LaButti K."/>
            <person name="Hainaut M."/>
            <person name="Henrissat B."/>
            <person name="Grigoriev I.V."/>
            <person name="Spatafora J.W."/>
            <person name="Aime M.C."/>
        </authorList>
    </citation>
    <scope>NUCLEOTIDE SEQUENCE [LARGE SCALE GENOMIC DNA]</scope>
    <source>
        <strain evidence="4 5">MCA 4658</strain>
    </source>
</reference>
<accession>A0A316WBD0</accession>
<feature type="region of interest" description="Disordered" evidence="2">
    <location>
        <begin position="1"/>
        <end position="20"/>
    </location>
</feature>
<evidence type="ECO:0000313" key="5">
    <source>
        <dbReference type="Proteomes" id="UP000245783"/>
    </source>
</evidence>
<dbReference type="OrthoDB" id="2432613at2759"/>
<dbReference type="InParanoid" id="A0A316WBD0"/>
<dbReference type="EMBL" id="KZ819351">
    <property type="protein sequence ID" value="PWN46258.1"/>
    <property type="molecule type" value="Genomic_DNA"/>
</dbReference>
<dbReference type="STRING" id="1522189.A0A316WBD0"/>
<dbReference type="PANTHER" id="PTHR40633">
    <property type="entry name" value="MATRIX PROTEIN, PUTATIVE (AFU_ORTHOLOGUE AFUA_8G05410)-RELATED"/>
    <property type="match status" value="1"/>
</dbReference>
<proteinExistence type="predicted"/>
<feature type="non-terminal residue" evidence="4">
    <location>
        <position position="127"/>
    </location>
</feature>
<dbReference type="Proteomes" id="UP000245783">
    <property type="component" value="Unassembled WGS sequence"/>
</dbReference>
<dbReference type="AlphaFoldDB" id="A0A316WBD0"/>
<dbReference type="InterPro" id="IPR052982">
    <property type="entry name" value="SRP1/TIP1-like"/>
</dbReference>
<dbReference type="InterPro" id="IPR018466">
    <property type="entry name" value="Kre9/Knh1-like_N"/>
</dbReference>
<dbReference type="RefSeq" id="XP_025373418.1">
    <property type="nucleotide sequence ID" value="XM_025511466.1"/>
</dbReference>
<evidence type="ECO:0000313" key="4">
    <source>
        <dbReference type="EMBL" id="PWN46258.1"/>
    </source>
</evidence>
<feature type="non-terminal residue" evidence="4">
    <location>
        <position position="1"/>
    </location>
</feature>
<feature type="region of interest" description="Disordered" evidence="2">
    <location>
        <begin position="101"/>
        <end position="127"/>
    </location>
</feature>